<feature type="transmembrane region" description="Helical" evidence="10">
    <location>
        <begin position="105"/>
        <end position="125"/>
    </location>
</feature>
<dbReference type="SUPFAM" id="SSF116726">
    <property type="entry name" value="TrkA C-terminal domain-like"/>
    <property type="match status" value="1"/>
</dbReference>
<keyword evidence="9" id="KW-0407">Ion channel</keyword>
<protein>
    <submittedName>
        <fullName evidence="12">Chloride transporter, ClC family</fullName>
    </submittedName>
</protein>
<evidence type="ECO:0000256" key="4">
    <source>
        <dbReference type="ARBA" id="ARBA00022989"/>
    </source>
</evidence>
<comment type="subcellular location">
    <subcellularLocation>
        <location evidence="1">Membrane</location>
        <topology evidence="1">Multi-pass membrane protein</topology>
    </subcellularLocation>
</comment>
<feature type="transmembrane region" description="Helical" evidence="10">
    <location>
        <begin position="191"/>
        <end position="210"/>
    </location>
</feature>
<dbReference type="InterPro" id="IPR014743">
    <property type="entry name" value="Cl-channel_core"/>
</dbReference>
<feature type="transmembrane region" description="Helical" evidence="10">
    <location>
        <begin position="296"/>
        <end position="312"/>
    </location>
</feature>
<feature type="transmembrane region" description="Helical" evidence="10">
    <location>
        <begin position="353"/>
        <end position="373"/>
    </location>
</feature>
<dbReference type="InterPro" id="IPR036721">
    <property type="entry name" value="RCK_C_sf"/>
</dbReference>
<dbReference type="Gene3D" id="1.10.3080.10">
    <property type="entry name" value="Clc chloride channel"/>
    <property type="match status" value="1"/>
</dbReference>
<accession>A0ABR5TNM6</accession>
<evidence type="ECO:0000256" key="9">
    <source>
        <dbReference type="ARBA" id="ARBA00023303"/>
    </source>
</evidence>
<keyword evidence="3 10" id="KW-0812">Transmembrane</keyword>
<name>A0ABR5TNM6_9BACL</name>
<dbReference type="PROSITE" id="PS51202">
    <property type="entry name" value="RCK_C"/>
    <property type="match status" value="1"/>
</dbReference>
<keyword evidence="2" id="KW-0813">Transport</keyword>
<dbReference type="EMBL" id="LSDB01000001">
    <property type="protein sequence ID" value="KXB59035.1"/>
    <property type="molecule type" value="Genomic_DNA"/>
</dbReference>
<feature type="domain" description="RCK C-terminal" evidence="11">
    <location>
        <begin position="422"/>
        <end position="504"/>
    </location>
</feature>
<dbReference type="RefSeq" id="WP_066128509.1">
    <property type="nucleotide sequence ID" value="NZ_KQ959854.1"/>
</dbReference>
<dbReference type="Proteomes" id="UP000070467">
    <property type="component" value="Unassembled WGS sequence"/>
</dbReference>
<evidence type="ECO:0000256" key="1">
    <source>
        <dbReference type="ARBA" id="ARBA00004141"/>
    </source>
</evidence>
<keyword evidence="8" id="KW-0868">Chloride</keyword>
<evidence type="ECO:0000313" key="12">
    <source>
        <dbReference type="EMBL" id="KXB59035.1"/>
    </source>
</evidence>
<organism evidence="12 13">
    <name type="scientific">Gemelliphila asaccharolytica</name>
    <dbReference type="NCBI Taxonomy" id="502393"/>
    <lineage>
        <taxon>Bacteria</taxon>
        <taxon>Bacillati</taxon>
        <taxon>Bacillota</taxon>
        <taxon>Bacilli</taxon>
        <taxon>Bacillales</taxon>
        <taxon>Gemellaceae</taxon>
        <taxon>Gemelliphila</taxon>
    </lineage>
</organism>
<feature type="transmembrane region" description="Helical" evidence="10">
    <location>
        <begin position="155"/>
        <end position="179"/>
    </location>
</feature>
<evidence type="ECO:0000256" key="7">
    <source>
        <dbReference type="ARBA" id="ARBA00023173"/>
    </source>
</evidence>
<evidence type="ECO:0000256" key="5">
    <source>
        <dbReference type="ARBA" id="ARBA00023065"/>
    </source>
</evidence>
<keyword evidence="13" id="KW-1185">Reference proteome</keyword>
<dbReference type="PANTHER" id="PTHR43427">
    <property type="entry name" value="CHLORIDE CHANNEL PROTEIN CLC-E"/>
    <property type="match status" value="1"/>
</dbReference>
<dbReference type="SUPFAM" id="SSF81340">
    <property type="entry name" value="Clc chloride channel"/>
    <property type="match status" value="1"/>
</dbReference>
<feature type="transmembrane region" description="Helical" evidence="10">
    <location>
        <begin position="385"/>
        <end position="403"/>
    </location>
</feature>
<evidence type="ECO:0000256" key="2">
    <source>
        <dbReference type="ARBA" id="ARBA00022448"/>
    </source>
</evidence>
<evidence type="ECO:0000256" key="10">
    <source>
        <dbReference type="SAM" id="Phobius"/>
    </source>
</evidence>
<dbReference type="InterPro" id="IPR006037">
    <property type="entry name" value="RCK_C"/>
</dbReference>
<keyword evidence="4 10" id="KW-1133">Transmembrane helix</keyword>
<reference evidence="12 13" key="1">
    <citation type="submission" date="2016-01" db="EMBL/GenBank/DDBJ databases">
        <authorList>
            <person name="Mitreva M."/>
            <person name="Pepin K.H."/>
            <person name="Mihindukulasuriya K.A."/>
            <person name="Fulton R."/>
            <person name="Fronick C."/>
            <person name="O'Laughlin M."/>
            <person name="Miner T."/>
            <person name="Herter B."/>
            <person name="Rosa B.A."/>
            <person name="Cordes M."/>
            <person name="Tomlinson C."/>
            <person name="Wollam A."/>
            <person name="Palsikar V.B."/>
            <person name="Mardis E.R."/>
            <person name="Wilson R.K."/>
        </authorList>
    </citation>
    <scope>NUCLEOTIDE SEQUENCE [LARGE SCALE GENOMIC DNA]</scope>
    <source>
        <strain evidence="12 13">KA00071</strain>
    </source>
</reference>
<evidence type="ECO:0000256" key="6">
    <source>
        <dbReference type="ARBA" id="ARBA00023136"/>
    </source>
</evidence>
<feature type="transmembrane region" description="Helical" evidence="10">
    <location>
        <begin position="270"/>
        <end position="290"/>
    </location>
</feature>
<dbReference type="PANTHER" id="PTHR43427:SF6">
    <property type="entry name" value="CHLORIDE CHANNEL PROTEIN CLC-E"/>
    <property type="match status" value="1"/>
</dbReference>
<feature type="transmembrane region" description="Helical" evidence="10">
    <location>
        <begin position="230"/>
        <end position="249"/>
    </location>
</feature>
<evidence type="ECO:0000256" key="3">
    <source>
        <dbReference type="ARBA" id="ARBA00022692"/>
    </source>
</evidence>
<dbReference type="PRINTS" id="PR00762">
    <property type="entry name" value="CLCHANNEL"/>
</dbReference>
<dbReference type="Pfam" id="PF00654">
    <property type="entry name" value="Voltage_CLC"/>
    <property type="match status" value="1"/>
</dbReference>
<dbReference type="Gene3D" id="3.30.70.1450">
    <property type="entry name" value="Regulator of K+ conductance, C-terminal domain"/>
    <property type="match status" value="1"/>
</dbReference>
<proteinExistence type="predicted"/>
<keyword evidence="7" id="KW-0869">Chloride channel</keyword>
<feature type="transmembrane region" description="Helical" evidence="10">
    <location>
        <begin position="324"/>
        <end position="347"/>
    </location>
</feature>
<dbReference type="CDD" id="cd01031">
    <property type="entry name" value="EriC"/>
    <property type="match status" value="1"/>
</dbReference>
<dbReference type="InterPro" id="IPR050368">
    <property type="entry name" value="ClC-type_chloride_channel"/>
</dbReference>
<sequence length="506" mass="56344">MNEINKRKREILKESSFLFDGILVGILAAVVGIIYRLMITYSENVVKKFLVIISTNKFNIIYLIIFLSIVGFLSGYMVKKSPHSSGSGIPQVSAEVTGRLNQKPISVLISKMFGGFFASLGGLSLGREGPSIQLGAMCGKIISKILKRDSIKETYLLTSGASAGLSVAFNAPLAGVMFSLEEVHKNISKKLVISCFSSAIVSDIIAQYVFGLDAIFTFPNLSEIKLYVYFYMAILGVILGFFGTFYNVLMKICIKIYNKISLNVLIRPQIAMFLSLIMFLFFPIVLGSGHNLVEKLIYTSYGLIFLIILYFVKTFFSLMSFASGVAGGIFLPILVQGAILGAIFSNFVDKENIAVFIIISMAGYLTAVVRSPLTSMILIFEMTQKLSYFLPLGICCLLAYYTANILGTKPVYEYLLLNLLKKNKIKFDGENEIEFELIIENDSKLINKKIKDIMWGEKVFISEIERNGKHIIPKGNTILHLNDKLVIETTREKAGTFVEKFLEGKE</sequence>
<gene>
    <name evidence="12" type="ORF">HMPREF1871_00103</name>
</gene>
<evidence type="ECO:0000313" key="13">
    <source>
        <dbReference type="Proteomes" id="UP000070467"/>
    </source>
</evidence>
<comment type="caution">
    <text evidence="12">The sequence shown here is derived from an EMBL/GenBank/DDBJ whole genome shotgun (WGS) entry which is preliminary data.</text>
</comment>
<keyword evidence="6 10" id="KW-0472">Membrane</keyword>
<feature type="transmembrane region" description="Helical" evidence="10">
    <location>
        <begin position="21"/>
        <end position="39"/>
    </location>
</feature>
<dbReference type="InterPro" id="IPR001807">
    <property type="entry name" value="ClC"/>
</dbReference>
<evidence type="ECO:0000256" key="8">
    <source>
        <dbReference type="ARBA" id="ARBA00023214"/>
    </source>
</evidence>
<feature type="transmembrane region" description="Helical" evidence="10">
    <location>
        <begin position="59"/>
        <end position="78"/>
    </location>
</feature>
<dbReference type="Pfam" id="PF02080">
    <property type="entry name" value="TrkA_C"/>
    <property type="match status" value="1"/>
</dbReference>
<evidence type="ECO:0000259" key="11">
    <source>
        <dbReference type="PROSITE" id="PS51202"/>
    </source>
</evidence>
<keyword evidence="5" id="KW-0406">Ion transport</keyword>